<comment type="cofactor">
    <cofactor evidence="16">
        <name>NH4(+)</name>
        <dbReference type="ChEBI" id="CHEBI:28938"/>
    </cofactor>
    <cofactor evidence="16">
        <name>K(+)</name>
        <dbReference type="ChEBI" id="CHEBI:29103"/>
    </cofactor>
    <text evidence="16">A monovalent cation. Ammonium or potassium.</text>
</comment>
<comment type="subunit">
    <text evidence="5 16">Homodimer.</text>
</comment>
<dbReference type="EC" id="2.7.1.33" evidence="6 16"/>
<feature type="binding site" evidence="16">
    <location>
        <position position="187"/>
    </location>
    <ligand>
        <name>substrate</name>
    </ligand>
</feature>
<keyword evidence="13 16" id="KW-0173">Coenzyme A biosynthesis</keyword>
<keyword evidence="12 16" id="KW-0630">Potassium</keyword>
<accession>A0ABX8EDR9</accession>
<dbReference type="InterPro" id="IPR043129">
    <property type="entry name" value="ATPase_NBD"/>
</dbReference>
<evidence type="ECO:0000256" key="3">
    <source>
        <dbReference type="ARBA" id="ARBA00004496"/>
    </source>
</evidence>
<evidence type="ECO:0000256" key="11">
    <source>
        <dbReference type="ARBA" id="ARBA00022840"/>
    </source>
</evidence>
<evidence type="ECO:0000256" key="8">
    <source>
        <dbReference type="ARBA" id="ARBA00022679"/>
    </source>
</evidence>
<comment type="caution">
    <text evidence="16">Lacks conserved residue(s) required for the propagation of feature annotation.</text>
</comment>
<comment type="function">
    <text evidence="16">Catalyzes the phosphorylation of pantothenate (Pan), the first step in CoA biosynthesis.</text>
</comment>
<name>A0ABX8EDR9_9ACTN</name>
<keyword evidence="7 16" id="KW-0963">Cytoplasm</keyword>
<dbReference type="HAMAP" id="MF_01274">
    <property type="entry name" value="Pantothen_kinase_3"/>
    <property type="match status" value="1"/>
</dbReference>
<evidence type="ECO:0000256" key="15">
    <source>
        <dbReference type="ARBA" id="ARBA00040883"/>
    </source>
</evidence>
<evidence type="ECO:0000256" key="9">
    <source>
        <dbReference type="ARBA" id="ARBA00022741"/>
    </source>
</evidence>
<comment type="catalytic activity">
    <reaction evidence="1 16">
        <text>(R)-pantothenate + ATP = (R)-4'-phosphopantothenate + ADP + H(+)</text>
        <dbReference type="Rhea" id="RHEA:16373"/>
        <dbReference type="ChEBI" id="CHEBI:10986"/>
        <dbReference type="ChEBI" id="CHEBI:15378"/>
        <dbReference type="ChEBI" id="CHEBI:29032"/>
        <dbReference type="ChEBI" id="CHEBI:30616"/>
        <dbReference type="ChEBI" id="CHEBI:456216"/>
        <dbReference type="EC" id="2.7.1.33"/>
    </reaction>
</comment>
<evidence type="ECO:0000313" key="18">
    <source>
        <dbReference type="Proteomes" id="UP000679307"/>
    </source>
</evidence>
<evidence type="ECO:0000256" key="2">
    <source>
        <dbReference type="ARBA" id="ARBA00001958"/>
    </source>
</evidence>
<dbReference type="InterPro" id="IPR004619">
    <property type="entry name" value="Type_III_PanK"/>
</dbReference>
<comment type="subcellular location">
    <subcellularLocation>
        <location evidence="3 16">Cytoplasm</location>
    </subcellularLocation>
</comment>
<evidence type="ECO:0000256" key="14">
    <source>
        <dbReference type="ARBA" id="ARBA00038036"/>
    </source>
</evidence>
<reference evidence="17 18" key="1">
    <citation type="submission" date="2021-05" db="EMBL/GenBank/DDBJ databases">
        <title>Complete genome of Nocardioides aquaticus KCTC 9944T isolated from meromictic and hypersaline Ekho Lake, Antarctica.</title>
        <authorList>
            <person name="Hwang K."/>
            <person name="Kim K.M."/>
            <person name="Choe H."/>
        </authorList>
    </citation>
    <scope>NUCLEOTIDE SEQUENCE [LARGE SCALE GENOMIC DNA]</scope>
    <source>
        <strain evidence="17 18">KCTC 9944</strain>
    </source>
</reference>
<dbReference type="CDD" id="cd24015">
    <property type="entry name" value="ASKHA_NBD_PanK-III"/>
    <property type="match status" value="1"/>
</dbReference>
<comment type="similarity">
    <text evidence="14 16">Belongs to the type III pantothenate kinase family.</text>
</comment>
<dbReference type="GO" id="GO:0004594">
    <property type="term" value="F:pantothenate kinase activity"/>
    <property type="evidence" value="ECO:0007669"/>
    <property type="project" value="UniProtKB-EC"/>
</dbReference>
<gene>
    <name evidence="16 17" type="primary">coaX</name>
    <name evidence="17" type="ORF">ENKNEFLB_00590</name>
</gene>
<keyword evidence="10 16" id="KW-0418">Kinase</keyword>
<sequence length="263" mass="26764">MSLLAVDVGNAHTVLGLLEDGVVGPTWRVASDERRTADEWAVLLRGLLAGVGTTVRDLDGVAVSSAVPSILHEWREMLRVHVAGVPHVVVGPGVRTGLPVLTDNPREVGTDRVVGAVAAAHRFGGPAVVVGLGGTATTVDVLDAAGRYVGGAIAPGLEVASAALGRSGAQLREVELVRPRTAIARNTVEALQSGIVLGGAALVEGMVARVVAELGVPVTEVAVVATGHLAPVVLGECACFTDHVPHLALEGLGLVFSRNSPFA</sequence>
<evidence type="ECO:0000256" key="10">
    <source>
        <dbReference type="ARBA" id="ARBA00022777"/>
    </source>
</evidence>
<keyword evidence="11 16" id="KW-0067">ATP-binding</keyword>
<dbReference type="RefSeq" id="WP_214057828.1">
    <property type="nucleotide sequence ID" value="NZ_BAAAHS010000122.1"/>
</dbReference>
<keyword evidence="18" id="KW-1185">Reference proteome</keyword>
<dbReference type="Gene3D" id="3.30.420.40">
    <property type="match status" value="2"/>
</dbReference>
<dbReference type="NCBIfam" id="TIGR00671">
    <property type="entry name" value="baf"/>
    <property type="match status" value="1"/>
</dbReference>
<evidence type="ECO:0000256" key="6">
    <source>
        <dbReference type="ARBA" id="ARBA00012102"/>
    </source>
</evidence>
<evidence type="ECO:0000256" key="1">
    <source>
        <dbReference type="ARBA" id="ARBA00001206"/>
    </source>
</evidence>
<evidence type="ECO:0000313" key="17">
    <source>
        <dbReference type="EMBL" id="QVT78217.1"/>
    </source>
</evidence>
<protein>
    <recommendedName>
        <fullName evidence="15 16">Type III pantothenate kinase</fullName>
        <ecNumber evidence="6 16">2.7.1.33</ecNumber>
    </recommendedName>
    <alternativeName>
        <fullName evidence="16">PanK-III</fullName>
    </alternativeName>
    <alternativeName>
        <fullName evidence="16">Pantothenic acid kinase</fullName>
    </alternativeName>
</protein>
<comment type="pathway">
    <text evidence="4 16">Cofactor biosynthesis; coenzyme A biosynthesis; CoA from (R)-pantothenate: step 1/5.</text>
</comment>
<proteinExistence type="inferred from homology"/>
<dbReference type="EMBL" id="CP075371">
    <property type="protein sequence ID" value="QVT78217.1"/>
    <property type="molecule type" value="Genomic_DNA"/>
</dbReference>
<feature type="active site" description="Proton acceptor" evidence="16">
    <location>
        <position position="111"/>
    </location>
</feature>
<dbReference type="Pfam" id="PF03309">
    <property type="entry name" value="Pan_kinase"/>
    <property type="match status" value="1"/>
</dbReference>
<feature type="binding site" evidence="16">
    <location>
        <position position="135"/>
    </location>
    <ligand>
        <name>ATP</name>
        <dbReference type="ChEBI" id="CHEBI:30616"/>
    </ligand>
</feature>
<feature type="binding site" evidence="16">
    <location>
        <begin position="7"/>
        <end position="14"/>
    </location>
    <ligand>
        <name>ATP</name>
        <dbReference type="ChEBI" id="CHEBI:30616"/>
    </ligand>
</feature>
<evidence type="ECO:0000256" key="12">
    <source>
        <dbReference type="ARBA" id="ARBA00022958"/>
    </source>
</evidence>
<keyword evidence="8 16" id="KW-0808">Transferase</keyword>
<dbReference type="SUPFAM" id="SSF53067">
    <property type="entry name" value="Actin-like ATPase domain"/>
    <property type="match status" value="2"/>
</dbReference>
<evidence type="ECO:0000256" key="7">
    <source>
        <dbReference type="ARBA" id="ARBA00022490"/>
    </source>
</evidence>
<keyword evidence="9 16" id="KW-0547">Nucleotide-binding</keyword>
<evidence type="ECO:0000256" key="13">
    <source>
        <dbReference type="ARBA" id="ARBA00022993"/>
    </source>
</evidence>
<evidence type="ECO:0000256" key="16">
    <source>
        <dbReference type="HAMAP-Rule" id="MF_01274"/>
    </source>
</evidence>
<comment type="cofactor">
    <cofactor evidence="2">
        <name>K(+)</name>
        <dbReference type="ChEBI" id="CHEBI:29103"/>
    </cofactor>
</comment>
<evidence type="ECO:0000256" key="4">
    <source>
        <dbReference type="ARBA" id="ARBA00005225"/>
    </source>
</evidence>
<dbReference type="Proteomes" id="UP000679307">
    <property type="component" value="Chromosome"/>
</dbReference>
<evidence type="ECO:0000256" key="5">
    <source>
        <dbReference type="ARBA" id="ARBA00011738"/>
    </source>
</evidence>
<organism evidence="17 18">
    <name type="scientific">Nocardioides aquaticus</name>
    <dbReference type="NCBI Taxonomy" id="160826"/>
    <lineage>
        <taxon>Bacteria</taxon>
        <taxon>Bacillati</taxon>
        <taxon>Actinomycetota</taxon>
        <taxon>Actinomycetes</taxon>
        <taxon>Propionibacteriales</taxon>
        <taxon>Nocardioidaceae</taxon>
        <taxon>Nocardioides</taxon>
    </lineage>
</organism>
<feature type="binding site" evidence="16">
    <location>
        <begin position="109"/>
        <end position="112"/>
    </location>
    <ligand>
        <name>substrate</name>
    </ligand>
</feature>
<dbReference type="PANTHER" id="PTHR34265:SF1">
    <property type="entry name" value="TYPE III PANTOTHENATE KINASE"/>
    <property type="match status" value="1"/>
</dbReference>
<dbReference type="PANTHER" id="PTHR34265">
    <property type="entry name" value="TYPE III PANTOTHENATE KINASE"/>
    <property type="match status" value="1"/>
</dbReference>